<feature type="region of interest" description="Disordered" evidence="1">
    <location>
        <begin position="1"/>
        <end position="70"/>
    </location>
</feature>
<evidence type="ECO:0000256" key="1">
    <source>
        <dbReference type="SAM" id="MobiDB-lite"/>
    </source>
</evidence>
<comment type="caution">
    <text evidence="2">The sequence shown here is derived from an EMBL/GenBank/DDBJ whole genome shotgun (WGS) entry which is preliminary data.</text>
</comment>
<feature type="compositionally biased region" description="Basic and acidic residues" evidence="1">
    <location>
        <begin position="58"/>
        <end position="70"/>
    </location>
</feature>
<organism evidence="2 3">
    <name type="scientific">Streptomyces hygroscopicus</name>
    <dbReference type="NCBI Taxonomy" id="1912"/>
    <lineage>
        <taxon>Bacteria</taxon>
        <taxon>Bacillati</taxon>
        <taxon>Actinomycetota</taxon>
        <taxon>Actinomycetes</taxon>
        <taxon>Kitasatosporales</taxon>
        <taxon>Streptomycetaceae</taxon>
        <taxon>Streptomyces</taxon>
        <taxon>Streptomyces violaceusniger group</taxon>
    </lineage>
</organism>
<proteinExistence type="predicted"/>
<name>A0ABQ3U6T1_STRHY</name>
<keyword evidence="3" id="KW-1185">Reference proteome</keyword>
<dbReference type="EMBL" id="BNEK01000005">
    <property type="protein sequence ID" value="GHJ31312.1"/>
    <property type="molecule type" value="Genomic_DNA"/>
</dbReference>
<evidence type="ECO:0000313" key="3">
    <source>
        <dbReference type="Proteomes" id="UP001054854"/>
    </source>
</evidence>
<dbReference type="Proteomes" id="UP001054854">
    <property type="component" value="Unassembled WGS sequence"/>
</dbReference>
<reference evidence="2" key="1">
    <citation type="submission" date="2024-05" db="EMBL/GenBank/DDBJ databases">
        <title>Whole genome shotgun sequence of Streptomyces hygroscopicus NBRC 113678.</title>
        <authorList>
            <person name="Komaki H."/>
            <person name="Tamura T."/>
        </authorList>
    </citation>
    <scope>NUCLEOTIDE SEQUENCE</scope>
    <source>
        <strain evidence="2">N11-34</strain>
    </source>
</reference>
<evidence type="ECO:0000313" key="2">
    <source>
        <dbReference type="EMBL" id="GHJ31312.1"/>
    </source>
</evidence>
<gene>
    <name evidence="2" type="ORF">TPA0910_57450</name>
</gene>
<sequence length="70" mass="6959">MPPDHGVEGGGEGELDFELFGGQVLSGAGGGASTGPGQDRLSPPIRLRGDAPAVESEAAGHEGRQPVEPP</sequence>
<protein>
    <submittedName>
        <fullName evidence="2">Uncharacterized protein</fullName>
    </submittedName>
</protein>
<accession>A0ABQ3U6T1</accession>